<dbReference type="Gene3D" id="3.40.50.200">
    <property type="entry name" value="Peptidase S8/S53 domain"/>
    <property type="match status" value="1"/>
</dbReference>
<dbReference type="InterPro" id="IPR011049">
    <property type="entry name" value="Serralysin-like_metalloprot_C"/>
</dbReference>
<keyword evidence="2 4" id="KW-0378">Hydrolase</keyword>
<dbReference type="Gene3D" id="2.60.120.260">
    <property type="entry name" value="Galactose-binding domain-like"/>
    <property type="match status" value="1"/>
</dbReference>
<dbReference type="SUPFAM" id="SSF52743">
    <property type="entry name" value="Subtilisin-like"/>
    <property type="match status" value="1"/>
</dbReference>
<name>A0ABS2D7W1_9SPHN</name>
<dbReference type="Pfam" id="PF00353">
    <property type="entry name" value="HemolysinCabind"/>
    <property type="match status" value="1"/>
</dbReference>
<dbReference type="Gene3D" id="2.150.10.10">
    <property type="entry name" value="Serralysin-like metalloprotease, C-terminal"/>
    <property type="match status" value="1"/>
</dbReference>
<evidence type="ECO:0000256" key="1">
    <source>
        <dbReference type="ARBA" id="ARBA00022670"/>
    </source>
</evidence>
<dbReference type="PROSITE" id="PS00137">
    <property type="entry name" value="SUBTILASE_HIS"/>
    <property type="match status" value="1"/>
</dbReference>
<protein>
    <submittedName>
        <fullName evidence="6">S8 family serine peptidase</fullName>
    </submittedName>
</protein>
<dbReference type="EMBL" id="JAFEMC010000003">
    <property type="protein sequence ID" value="MBM6577029.1"/>
    <property type="molecule type" value="Genomic_DNA"/>
</dbReference>
<dbReference type="InterPro" id="IPR000209">
    <property type="entry name" value="Peptidase_S8/S53_dom"/>
</dbReference>
<proteinExistence type="inferred from homology"/>
<evidence type="ECO:0000313" key="7">
    <source>
        <dbReference type="Proteomes" id="UP000763641"/>
    </source>
</evidence>
<dbReference type="Pfam" id="PF00082">
    <property type="entry name" value="Peptidase_S8"/>
    <property type="match status" value="1"/>
</dbReference>
<keyword evidence="7" id="KW-1185">Reference proteome</keyword>
<dbReference type="PANTHER" id="PTHR42884">
    <property type="entry name" value="PROPROTEIN CONVERTASE SUBTILISIN/KEXIN-RELATED"/>
    <property type="match status" value="1"/>
</dbReference>
<feature type="active site" description="Charge relay system" evidence="4">
    <location>
        <position position="124"/>
    </location>
</feature>
<evidence type="ECO:0000313" key="6">
    <source>
        <dbReference type="EMBL" id="MBM6577029.1"/>
    </source>
</evidence>
<evidence type="ECO:0000256" key="3">
    <source>
        <dbReference type="ARBA" id="ARBA00022825"/>
    </source>
</evidence>
<dbReference type="PANTHER" id="PTHR42884:SF14">
    <property type="entry name" value="NEUROENDOCRINE CONVERTASE 1"/>
    <property type="match status" value="1"/>
</dbReference>
<accession>A0ABS2D7W1</accession>
<dbReference type="InterPro" id="IPR018511">
    <property type="entry name" value="Hemolysin-typ_Ca-bd_CS"/>
</dbReference>
<dbReference type="InterPro" id="IPR001343">
    <property type="entry name" value="Hemolysn_Ca-bd"/>
</dbReference>
<evidence type="ECO:0000259" key="5">
    <source>
        <dbReference type="PROSITE" id="PS51829"/>
    </source>
</evidence>
<dbReference type="PROSITE" id="PS51892">
    <property type="entry name" value="SUBTILASE"/>
    <property type="match status" value="1"/>
</dbReference>
<dbReference type="InterPro" id="IPR015500">
    <property type="entry name" value="Peptidase_S8_subtilisin-rel"/>
</dbReference>
<dbReference type="InterPro" id="IPR022398">
    <property type="entry name" value="Peptidase_S8_His-AS"/>
</dbReference>
<dbReference type="PRINTS" id="PR00313">
    <property type="entry name" value="CABNDNGRPT"/>
</dbReference>
<comment type="similarity">
    <text evidence="4">Belongs to the peptidase S8 family.</text>
</comment>
<dbReference type="InterPro" id="IPR002884">
    <property type="entry name" value="P_dom"/>
</dbReference>
<gene>
    <name evidence="6" type="ORF">ILT43_11660</name>
</gene>
<dbReference type="PROSITE" id="PS00138">
    <property type="entry name" value="SUBTILASE_SER"/>
    <property type="match status" value="1"/>
</dbReference>
<keyword evidence="1 4" id="KW-0645">Protease</keyword>
<comment type="caution">
    <text evidence="6">The sequence shown here is derived from an EMBL/GenBank/DDBJ whole genome shotgun (WGS) entry which is preliminary data.</text>
</comment>
<feature type="domain" description="P/Homo B" evidence="5">
    <location>
        <begin position="442"/>
        <end position="603"/>
    </location>
</feature>
<dbReference type="PROSITE" id="PS00330">
    <property type="entry name" value="HEMOLYSIN_CALCIUM"/>
    <property type="match status" value="1"/>
</dbReference>
<dbReference type="SUPFAM" id="SSF51120">
    <property type="entry name" value="beta-Roll"/>
    <property type="match status" value="1"/>
</dbReference>
<evidence type="ECO:0000256" key="4">
    <source>
        <dbReference type="PROSITE-ProRule" id="PRU01240"/>
    </source>
</evidence>
<evidence type="ECO:0000256" key="2">
    <source>
        <dbReference type="ARBA" id="ARBA00022801"/>
    </source>
</evidence>
<keyword evidence="3 4" id="KW-0720">Serine protease</keyword>
<dbReference type="InterPro" id="IPR036852">
    <property type="entry name" value="Peptidase_S8/S53_dom_sf"/>
</dbReference>
<dbReference type="Proteomes" id="UP000763641">
    <property type="component" value="Unassembled WGS sequence"/>
</dbReference>
<organism evidence="6 7">
    <name type="scientific">Sphingomonas longa</name>
    <dbReference type="NCBI Taxonomy" id="2778730"/>
    <lineage>
        <taxon>Bacteria</taxon>
        <taxon>Pseudomonadati</taxon>
        <taxon>Pseudomonadota</taxon>
        <taxon>Alphaproteobacteria</taxon>
        <taxon>Sphingomonadales</taxon>
        <taxon>Sphingomonadaceae</taxon>
        <taxon>Sphingomonas</taxon>
    </lineage>
</organism>
<dbReference type="InterPro" id="IPR023828">
    <property type="entry name" value="Peptidase_S8_Ser-AS"/>
</dbReference>
<dbReference type="RefSeq" id="WP_204199130.1">
    <property type="nucleotide sequence ID" value="NZ_JAFEMC010000003.1"/>
</dbReference>
<feature type="active site" description="Charge relay system" evidence="4">
    <location>
        <position position="88"/>
    </location>
</feature>
<sequence>MGYSSNFTAANATLGFAADANVAAAVAAPPTGKAYDVRTGLAVTTAFDFYVPATNAETLRQWHLTRLGDILPVWQEFTGRGVSVGIYDEGVQSTHWDLSANYDSSRHVVIDGVTIGGNEVPGPHGTSVAGLIGAALNGRGGVGVAFNASLTSVNIFDPDSPLYVNGGASFFDAMSQMNRYDVTNHSWGSYNPLIRSSNSRGVVGTAQNALAQAAEMAAETGRAGLGTIIVAAAGNTPDDGQNDGWKTDRHTIAVSAYREADGAASSYSNHGPHLLVAAPSSDSAIIGGTGLVTTDLLGEAGYNTSFDPQGAADYTNQFGGTSGATPIVTGVVALMLDANDDLGWRDVRNILAASAKLPVAFETGPVAINFQSGSSTARSVLNERSFQLAGDAAGWNGGAMHYSNDYGYGAVDAYNAVRMAEVWSLFGAAGTSANEVSVSTGVVPVGLTSNGSVNFNSAAPGQFAGGFLEEPVRFNFAVGQNVDVEHIDLTLNFRMPVDVYGNENQLLGSAFAQMFISQIALVAPDGTTAFTAQTGQLAQVDRNSPDQEFTFGFSGFRGVATQGEWTLQFMNLDFDARPSFFGLNDTRLTINSLTMDMFGAGASRDDVHSYTSEFFTMAAIAGEGARRTLSDTNGGNDWINAAAVAANIDVSLVEGATTRFGTQDAFTIAANSRIENVVTGDGADRLTGNGLDNRLYGMRGADWLNGGAGNDRLFGGAGTDVFAFDTAGISGFDQILDWSGGDRIATTKQLRGADVTGLITVGSNALLLLDNSLRGDTAELVGEGGAVLRAAGRSSGYWWYDFVSAGTDGFTDGRVMEMASVQTGSVSSDAGALPGAFAASLGASGAGTTFEMQDAAFYLYDTMGDAMSTGALTLA</sequence>
<feature type="active site" description="Charge relay system" evidence="4">
    <location>
        <position position="322"/>
    </location>
</feature>
<dbReference type="PROSITE" id="PS51829">
    <property type="entry name" value="P_HOMO_B"/>
    <property type="match status" value="1"/>
</dbReference>
<dbReference type="PRINTS" id="PR00723">
    <property type="entry name" value="SUBTILISIN"/>
</dbReference>
<reference evidence="6 7" key="1">
    <citation type="submission" date="2020-12" db="EMBL/GenBank/DDBJ databases">
        <title>Sphingomonas sp.</title>
        <authorList>
            <person name="Kim M.K."/>
        </authorList>
    </citation>
    <scope>NUCLEOTIDE SEQUENCE [LARGE SCALE GENOMIC DNA]</scope>
    <source>
        <strain evidence="6 7">BT552</strain>
    </source>
</reference>